<dbReference type="GO" id="GO:0016853">
    <property type="term" value="F:isomerase activity"/>
    <property type="evidence" value="ECO:0007669"/>
    <property type="project" value="UniProtKB-KW"/>
</dbReference>
<dbReference type="InterPro" id="IPR015943">
    <property type="entry name" value="WD40/YVTN_repeat-like_dom_sf"/>
</dbReference>
<keyword evidence="1" id="KW-0732">Signal</keyword>
<dbReference type="EMBL" id="FNCY01000002">
    <property type="protein sequence ID" value="SDG95976.1"/>
    <property type="molecule type" value="Genomic_DNA"/>
</dbReference>
<dbReference type="PANTHER" id="PTHR47197:SF3">
    <property type="entry name" value="DIHYDRO-HEME D1 DEHYDROGENASE"/>
    <property type="match status" value="1"/>
</dbReference>
<protein>
    <submittedName>
        <fullName evidence="2">6-phosphogluconolactonase, cycloisomerase 2 family</fullName>
    </submittedName>
</protein>
<dbReference type="OrthoDB" id="9774579at2"/>
<dbReference type="Gene3D" id="2.130.10.10">
    <property type="entry name" value="YVTN repeat-like/Quinoprotein amine dehydrogenase"/>
    <property type="match status" value="1"/>
</dbReference>
<accession>A0A1G7YI59</accession>
<evidence type="ECO:0000313" key="3">
    <source>
        <dbReference type="Proteomes" id="UP000198607"/>
    </source>
</evidence>
<evidence type="ECO:0000313" key="2">
    <source>
        <dbReference type="EMBL" id="SDG95976.1"/>
    </source>
</evidence>
<feature type="signal peptide" evidence="1">
    <location>
        <begin position="1"/>
        <end position="29"/>
    </location>
</feature>
<dbReference type="PANTHER" id="PTHR47197">
    <property type="entry name" value="PROTEIN NIRF"/>
    <property type="match status" value="1"/>
</dbReference>
<dbReference type="Proteomes" id="UP000198607">
    <property type="component" value="Unassembled WGS sequence"/>
</dbReference>
<dbReference type="InterPro" id="IPR011048">
    <property type="entry name" value="Haem_d1_sf"/>
</dbReference>
<keyword evidence="2" id="KW-0413">Isomerase</keyword>
<dbReference type="RefSeq" id="WP_143009764.1">
    <property type="nucleotide sequence ID" value="NZ_FNCY01000002.1"/>
</dbReference>
<evidence type="ECO:0000256" key="1">
    <source>
        <dbReference type="SAM" id="SignalP"/>
    </source>
</evidence>
<dbReference type="SUPFAM" id="SSF51004">
    <property type="entry name" value="C-terminal (heme d1) domain of cytochrome cd1-nitrite reductase"/>
    <property type="match status" value="1"/>
</dbReference>
<dbReference type="AlphaFoldDB" id="A0A1G7YI59"/>
<gene>
    <name evidence="2" type="ORF">SAMN05660652_01009</name>
</gene>
<reference evidence="2 3" key="1">
    <citation type="submission" date="2016-10" db="EMBL/GenBank/DDBJ databases">
        <authorList>
            <person name="de Groot N.N."/>
        </authorList>
    </citation>
    <scope>NUCLEOTIDE SEQUENCE [LARGE SCALE GENOMIC DNA]</scope>
    <source>
        <strain evidence="2 3">DSM 5885</strain>
    </source>
</reference>
<feature type="chain" id="PRO_5011546145" evidence="1">
    <location>
        <begin position="30"/>
        <end position="389"/>
    </location>
</feature>
<proteinExistence type="predicted"/>
<dbReference type="STRING" id="83767.SAMN05660652_01009"/>
<organism evidence="2 3">
    <name type="scientific">Propionivibrio dicarboxylicus</name>
    <dbReference type="NCBI Taxonomy" id="83767"/>
    <lineage>
        <taxon>Bacteria</taxon>
        <taxon>Pseudomonadati</taxon>
        <taxon>Pseudomonadota</taxon>
        <taxon>Betaproteobacteria</taxon>
        <taxon>Rhodocyclales</taxon>
        <taxon>Rhodocyclaceae</taxon>
        <taxon>Propionivibrio</taxon>
    </lineage>
</organism>
<keyword evidence="3" id="KW-1185">Reference proteome</keyword>
<sequence>MLSLRQYGVIRKTAAALVVGAVTMGSAQAEWFVSVQDGKQVLDNGVIRTAPGDDALVLIEMKDGRPAIRAEVAVPTSVIGPPTSVAVSPDGSLALVTAGFRRDAADPGKTVENDQVSVVDLAALPPRLVGSVRVGKAPGGVSISPDGRLALVANHNDGTVSVLAIEGKTVREVDQVRLADAKAGPMHAVFTPDGRRALLTRDGDHRVTVLAVDGLRVTATSRDLYPGQRPDCIDVRAQGDFAVVANIGKGQGDADTLSLIDLSVEPPRVIDTVSVGQTPEGAFFSPDGRFVGVNVMEGSNKPTSSPFYQSRGNFALLKVEGRRLVPLARAPIGRWAQGLAFSSDARFVLVQNTAEQEIQVLRIDNERLVDDGQRLPLKGSPAALRPVFR</sequence>
<name>A0A1G7YI59_9RHOO</name>
<dbReference type="InterPro" id="IPR051200">
    <property type="entry name" value="Host-pathogen_enzymatic-act"/>
</dbReference>